<feature type="compositionally biased region" description="Basic and acidic residues" evidence="3">
    <location>
        <begin position="450"/>
        <end position="461"/>
    </location>
</feature>
<feature type="compositionally biased region" description="Basic and acidic residues" evidence="3">
    <location>
        <begin position="24"/>
        <end position="33"/>
    </location>
</feature>
<feature type="compositionally biased region" description="Polar residues" evidence="3">
    <location>
        <begin position="346"/>
        <end position="357"/>
    </location>
</feature>
<feature type="compositionally biased region" description="Basic and acidic residues" evidence="3">
    <location>
        <begin position="702"/>
        <end position="717"/>
    </location>
</feature>
<dbReference type="PANTHER" id="PTHR32083:SF48">
    <property type="entry name" value="TRANS-GOLGI NETWORK-LOCALIZED SYP41-INTERACTING PROTEIN 1"/>
    <property type="match status" value="1"/>
</dbReference>
<feature type="coiled-coil region" evidence="2">
    <location>
        <begin position="735"/>
        <end position="762"/>
    </location>
</feature>
<evidence type="ECO:0000256" key="1">
    <source>
        <dbReference type="ARBA" id="ARBA00023054"/>
    </source>
</evidence>
<feature type="region of interest" description="Disordered" evidence="3">
    <location>
        <begin position="450"/>
        <end position="622"/>
    </location>
</feature>
<dbReference type="PANTHER" id="PTHR32083">
    <property type="entry name" value="CILIA AND FLAGELLA-ASSOCIATED PROTEIN 58-RELATED"/>
    <property type="match status" value="1"/>
</dbReference>
<feature type="compositionally biased region" description="Polar residues" evidence="3">
    <location>
        <begin position="248"/>
        <end position="258"/>
    </location>
</feature>
<proteinExistence type="predicted"/>
<dbReference type="VEuPathDB" id="CryptoDB:Cvel_21665"/>
<dbReference type="EMBL" id="CDMZ01001161">
    <property type="protein sequence ID" value="CEM28283.1"/>
    <property type="molecule type" value="Genomic_DNA"/>
</dbReference>
<feature type="region of interest" description="Disordered" evidence="3">
    <location>
        <begin position="1"/>
        <end position="34"/>
    </location>
</feature>
<accession>A0A0G4GFH1</accession>
<feature type="region of interest" description="Disordered" evidence="3">
    <location>
        <begin position="292"/>
        <end position="380"/>
    </location>
</feature>
<feature type="compositionally biased region" description="Basic and acidic residues" evidence="3">
    <location>
        <begin position="490"/>
        <end position="499"/>
    </location>
</feature>
<feature type="compositionally biased region" description="Polar residues" evidence="3">
    <location>
        <begin position="81"/>
        <end position="100"/>
    </location>
</feature>
<feature type="compositionally biased region" description="Basic and acidic residues" evidence="3">
    <location>
        <begin position="1464"/>
        <end position="1480"/>
    </location>
</feature>
<feature type="compositionally biased region" description="Basic and acidic residues" evidence="3">
    <location>
        <begin position="1530"/>
        <end position="1541"/>
    </location>
</feature>
<feature type="compositionally biased region" description="Low complexity" evidence="3">
    <location>
        <begin position="794"/>
        <end position="803"/>
    </location>
</feature>
<dbReference type="GO" id="GO:0005856">
    <property type="term" value="C:cytoskeleton"/>
    <property type="evidence" value="ECO:0007669"/>
    <property type="project" value="TreeGrafter"/>
</dbReference>
<organism evidence="4">
    <name type="scientific">Chromera velia CCMP2878</name>
    <dbReference type="NCBI Taxonomy" id="1169474"/>
    <lineage>
        <taxon>Eukaryota</taxon>
        <taxon>Sar</taxon>
        <taxon>Alveolata</taxon>
        <taxon>Colpodellida</taxon>
        <taxon>Chromeraceae</taxon>
        <taxon>Chromera</taxon>
    </lineage>
</organism>
<feature type="compositionally biased region" description="Pro residues" evidence="3">
    <location>
        <begin position="1510"/>
        <end position="1519"/>
    </location>
</feature>
<sequence length="1554" mass="172473">MADQPPVNPSQQRRSSDCVVFRPPHIDPYEPARRASLPATIQGITLTPVVEPYLLQARTAHATIPDRAAQPVPLNHPAGRQSPQAIHSRAQFTSQTSHLSAASRRRSEGELMLDSQVEEGAAQPAGRRRGSMPYNIGSKAEDLTGSQNGSSIQPMQQQDAHQQHHFVPSPAPPPPVVSEVTAESSGNRPLEVLNEIPVSDDSFHTNPPRNQNAPARGRIDPTTKRQSIDTQQQQQQQTIPGQKGVQRRFSSPASSVQRLTKIPSGTGARLEDGHSSFIQDPPLEERMAVQVSGLQPEGSGLAAAPAKYPHGGLEAPPRVQRGSVSSNSTHGPAQPNWQHPVGEEPSSLQPYTSSTHAAMQPSHPTVFYGQGSGHGADAEATETAIRLQRAENERQRLRVEVDSVRRELLQQQQRSWVMQTGWHNENAALSQSLAEAEGDIVALVAERAGLRAEAEAVRDSRAQQGQASPHPMPSPFYTYPAPSLSPPRIDSYRSPDRRNGGGTSAPPSPSRFHPPSVSCPQEQGCPHVHNNERTPSFSYGAEEQHQNQNPLISPASKIYSFDFNREGKSENTLRTTNEKSNTSPPVAPRSAFTSPPPFRPSKPHAPPSPSTRLSGGVGNDMEAREEVRRLRQQLMERDRRLEEREQTAKRLISDLVTTRLELSQQRQLMLRRKNSPPPPVFSSPADGGLSTLSLAIPGDTTRPPKDMGDAAVGDSERDLQEGFQKEKERMLERDLNACRDALEAREQENSRLLRELRRACVEAEDLRSAAGAACERAERFEVAREKLWTIAGQATGVQHQQQQGEKEKGGASPRPFSSAPVVAQWQQFESLLSAQLRKARREAEDEFVRQTGVIQVLLEETAMLQEGQTALERRAVSAEDAVAELQKLLDVAESETMKMRKETERAVDELNAERIARESAENSVMAATERAATAEAAIDGAVRLSKGHEESTAKVLKEKRKIEKENEDLCQRLARQDRQISTLVSEIHRLNEDVGAAGDRETRSGQREAAAVQRAAVAEERSHCLEQEVKEMKERLCRESAQGEDERAELLSQRSSLRQKLSHMQPQLEGLSRECERLKRLLAEARAEQSESEEKANRISTRERELEEQNEHLARAVERNKADEKMRFEETAQLVAEVKRLKKIGTDKEETFLSASAEAGKLRAHVETLTEREKCLEAEVLRVRKEADRASVESELVQGDLKACRRDLETARREAVESRKESRLSATSAKEAATETDQLRLEKKALEKDLKIAKGDLEDREELRRTFSAEREASRAELRRLEADIDTLQREAAETAALQKREGKEDEAALRVARLETDRLRKEVFSLQAAQTESQGREESLRFELSRLRLVGEEAEDRERQRVRLEKANAELKEKLSSLQKKVQNAEKANRTLQTERNHLATAKESLELHLSSMRTRTRRAEDEADRAAEALQRDGEARQAAELADSLRLLVADERDSRTLEKALRKAEKAKEKDKDATHIGEGVSAAGSASAGVPGAKPQIQQPHQRGGPPPRPPGPSPNGQRNAEVGSNKEKEKERDRSGTVTPREGVRGAV</sequence>
<feature type="region of interest" description="Disordered" evidence="3">
    <location>
        <begin position="794"/>
        <end position="817"/>
    </location>
</feature>
<evidence type="ECO:0000256" key="3">
    <source>
        <dbReference type="SAM" id="MobiDB-lite"/>
    </source>
</evidence>
<feature type="compositionally biased region" description="Polar residues" evidence="3">
    <location>
        <begin position="204"/>
        <end position="213"/>
    </location>
</feature>
<feature type="region of interest" description="Disordered" evidence="3">
    <location>
        <begin position="1464"/>
        <end position="1554"/>
    </location>
</feature>
<feature type="compositionally biased region" description="Low complexity" evidence="3">
    <location>
        <begin position="153"/>
        <end position="168"/>
    </location>
</feature>
<name>A0A0G4GFH1_9ALVE</name>
<feature type="coiled-coil region" evidence="2">
    <location>
        <begin position="1355"/>
        <end position="1424"/>
    </location>
</feature>
<evidence type="ECO:0000313" key="4">
    <source>
        <dbReference type="EMBL" id="CEM28283.1"/>
    </source>
</evidence>
<feature type="region of interest" description="Disordered" evidence="3">
    <location>
        <begin position="696"/>
        <end position="717"/>
    </location>
</feature>
<feature type="region of interest" description="Disordered" evidence="3">
    <location>
        <begin position="1215"/>
        <end position="1236"/>
    </location>
</feature>
<feature type="compositionally biased region" description="Pro residues" evidence="3">
    <location>
        <begin position="594"/>
        <end position="609"/>
    </location>
</feature>
<evidence type="ECO:0000256" key="2">
    <source>
        <dbReference type="SAM" id="Coils"/>
    </source>
</evidence>
<feature type="region of interest" description="Disordered" evidence="3">
    <location>
        <begin position="69"/>
        <end position="274"/>
    </location>
</feature>
<feature type="compositionally biased region" description="Basic and acidic residues" evidence="3">
    <location>
        <begin position="217"/>
        <end position="227"/>
    </location>
</feature>
<feature type="coiled-coil region" evidence="2">
    <location>
        <begin position="868"/>
        <end position="1035"/>
    </location>
</feature>
<feature type="compositionally biased region" description="Polar residues" evidence="3">
    <location>
        <begin position="572"/>
        <end position="584"/>
    </location>
</feature>
<feature type="region of interest" description="Disordered" evidence="3">
    <location>
        <begin position="1086"/>
        <end position="1109"/>
    </location>
</feature>
<keyword evidence="1 2" id="KW-0175">Coiled coil</keyword>
<reference evidence="4" key="1">
    <citation type="submission" date="2014-11" db="EMBL/GenBank/DDBJ databases">
        <authorList>
            <person name="Otto D Thomas"/>
            <person name="Naeem Raeece"/>
        </authorList>
    </citation>
    <scope>NUCLEOTIDE SEQUENCE</scope>
</reference>
<gene>
    <name evidence="4" type="ORF">Cvel_21665</name>
</gene>
<feature type="compositionally biased region" description="Low complexity" evidence="3">
    <location>
        <begin position="1482"/>
        <end position="1509"/>
    </location>
</feature>
<protein>
    <submittedName>
        <fullName evidence="4">Uncharacterized protein</fullName>
    </submittedName>
</protein>
<feature type="compositionally biased region" description="Polar residues" evidence="3">
    <location>
        <begin position="322"/>
        <end position="337"/>
    </location>
</feature>